<keyword evidence="3" id="KW-1185">Reference proteome</keyword>
<dbReference type="Pfam" id="PF01063">
    <property type="entry name" value="Aminotran_4"/>
    <property type="match status" value="1"/>
</dbReference>
<accession>A0A2U1T5M9</accession>
<evidence type="ECO:0000313" key="3">
    <source>
        <dbReference type="Proteomes" id="UP000244989"/>
    </source>
</evidence>
<dbReference type="GO" id="GO:0016829">
    <property type="term" value="F:lyase activity"/>
    <property type="evidence" value="ECO:0007669"/>
    <property type="project" value="UniProtKB-KW"/>
</dbReference>
<dbReference type="KEGG" id="cyz:C3B44_09765"/>
<dbReference type="Gene3D" id="3.20.10.10">
    <property type="entry name" value="D-amino Acid Aminotransferase, subunit A, domain 2"/>
    <property type="match status" value="1"/>
</dbReference>
<dbReference type="EMBL" id="QEEZ01000014">
    <property type="protein sequence ID" value="PWC01321.1"/>
    <property type="molecule type" value="Genomic_DNA"/>
</dbReference>
<dbReference type="AlphaFoldDB" id="A0A2U1T5M9"/>
<dbReference type="RefSeq" id="WP_108432196.1">
    <property type="nucleotide sequence ID" value="NZ_CP026947.1"/>
</dbReference>
<dbReference type="OrthoDB" id="3199344at2"/>
<name>A0A2U1T5M9_9CORY</name>
<dbReference type="SUPFAM" id="SSF56752">
    <property type="entry name" value="D-aminoacid aminotransferase-like PLP-dependent enzymes"/>
    <property type="match status" value="1"/>
</dbReference>
<dbReference type="NCBIfam" id="NF005886">
    <property type="entry name" value="PRK07849.1-1"/>
    <property type="match status" value="1"/>
</dbReference>
<comment type="similarity">
    <text evidence="1">Belongs to the class-IV pyridoxal-phosphate-dependent aminotransferase family.</text>
</comment>
<sequence length="294" mass="32092">MTRIDPLIYIIEPFGGSVRWHNPNLPHVFFDDAAVTRGDGVVETLLLSGGRPANLARHAQRFARSAEQFGLGPIDTEHWERAALQLAEEWEDRHEGVEARCTWTLSRGRASAGVPTAWMVATPISETVRGQRDNGVTVMTTGRGYRIVEDEHVPEWLPQGAKSLNYATTMAAVRHARARGFDDVIFVEDDRVLEGATSTVIVVSRSGALRTPPAGRGVLVSTSQAALFAAAHAQGRKVKEKKLLIDDLLSADSVWLLSSTRRGARVRAIDGHELPAGQHDTEIRALIEEALTAG</sequence>
<dbReference type="InterPro" id="IPR043131">
    <property type="entry name" value="BCAT-like_N"/>
</dbReference>
<dbReference type="InterPro" id="IPR036038">
    <property type="entry name" value="Aminotransferase-like"/>
</dbReference>
<comment type="caution">
    <text evidence="2">The sequence shown here is derived from an EMBL/GenBank/DDBJ whole genome shotgun (WGS) entry which is preliminary data.</text>
</comment>
<dbReference type="Gene3D" id="3.30.470.10">
    <property type="match status" value="1"/>
</dbReference>
<dbReference type="InterPro" id="IPR050571">
    <property type="entry name" value="Class-IV_PLP-Dep_Aminotrnsfr"/>
</dbReference>
<evidence type="ECO:0000256" key="1">
    <source>
        <dbReference type="ARBA" id="ARBA00009320"/>
    </source>
</evidence>
<dbReference type="PANTHER" id="PTHR42743:SF11">
    <property type="entry name" value="AMINODEOXYCHORISMATE LYASE"/>
    <property type="match status" value="1"/>
</dbReference>
<dbReference type="GO" id="GO:0046394">
    <property type="term" value="P:carboxylic acid biosynthetic process"/>
    <property type="evidence" value="ECO:0007669"/>
    <property type="project" value="UniProtKB-ARBA"/>
</dbReference>
<organism evidence="2 3">
    <name type="scientific">Corynebacterium yudongzhengii</name>
    <dbReference type="NCBI Taxonomy" id="2080740"/>
    <lineage>
        <taxon>Bacteria</taxon>
        <taxon>Bacillati</taxon>
        <taxon>Actinomycetota</taxon>
        <taxon>Actinomycetes</taxon>
        <taxon>Mycobacteriales</taxon>
        <taxon>Corynebacteriaceae</taxon>
        <taxon>Corynebacterium</taxon>
    </lineage>
</organism>
<protein>
    <submittedName>
        <fullName evidence="2">Aminodeoxychorismate lyase</fullName>
    </submittedName>
</protein>
<gene>
    <name evidence="2" type="ORF">DF222_07915</name>
</gene>
<dbReference type="InterPro" id="IPR001544">
    <property type="entry name" value="Aminotrans_IV"/>
</dbReference>
<proteinExistence type="inferred from homology"/>
<dbReference type="PANTHER" id="PTHR42743">
    <property type="entry name" value="AMINO-ACID AMINOTRANSFERASE"/>
    <property type="match status" value="1"/>
</dbReference>
<dbReference type="Proteomes" id="UP000244989">
    <property type="component" value="Unassembled WGS sequence"/>
</dbReference>
<evidence type="ECO:0000313" key="2">
    <source>
        <dbReference type="EMBL" id="PWC01321.1"/>
    </source>
</evidence>
<dbReference type="GO" id="GO:0005829">
    <property type="term" value="C:cytosol"/>
    <property type="evidence" value="ECO:0007669"/>
    <property type="project" value="TreeGrafter"/>
</dbReference>
<dbReference type="InterPro" id="IPR043132">
    <property type="entry name" value="BCAT-like_C"/>
</dbReference>
<keyword evidence="2" id="KW-0456">Lyase</keyword>
<reference evidence="3" key="1">
    <citation type="submission" date="2018-04" db="EMBL/GenBank/DDBJ databases">
        <authorList>
            <person name="Liu S."/>
            <person name="Wang Z."/>
            <person name="Li J."/>
        </authorList>
    </citation>
    <scope>NUCLEOTIDE SEQUENCE [LARGE SCALE GENOMIC DNA]</scope>
    <source>
        <strain evidence="3">2189</strain>
    </source>
</reference>